<keyword evidence="8" id="KW-1185">Reference proteome</keyword>
<feature type="domain" description="Heparin-sulfate lyase N-terminal" evidence="6">
    <location>
        <begin position="50"/>
        <end position="237"/>
    </location>
</feature>
<dbReference type="GO" id="GO:0016829">
    <property type="term" value="F:lyase activity"/>
    <property type="evidence" value="ECO:0007669"/>
    <property type="project" value="UniProtKB-KW"/>
</dbReference>
<sequence length="593" mass="67745">MDVLNPDRIPPIKDFDITASKDPAKELADQRERGFVAKGREDLAPVKLDVPTDWTIKPYRDRNWMFQFHAWRSFDPACYLIAEGGERGRAEAEWVVSEMAGWWRQAPSPRRRNKWAWYDMAVGLRAQKIALVLIALRYHGWQDLLEQDVWAPMIEAHLKRLTDPKELNPGNHGLFQLNGLMALLWAWPDANDRVERIHYTERQMLALLHDQLGEHGVHREHSPHYHFFIVRTIEKVLGAPWWESADMTAIQDLVHRAHVAARWLVDPQDCCIPVGDSTDARIRVRDPSDIREWPHVENDGALGAIVDGYGVIRSTPEAKSSRRSLLFVQAGFFGRTHKHADCLSLVWQERGENLLVDSGKYGYNSGPMRNYMKSARAHNSVEVDGKSLSTDARDAYGNAMETVEPLGAGWLMRADMHRPEADFRHRRTVLYMPRRTLVVLDELVSTGKAGRRFTGWWQCNPDHHVGCLAPDQLLVTGLKRDRAMTMAFFAEGVREAPRFETWLGRERPEPQGWVSTGYLEARPTTSIACPVQAEDRRVLLATVFVIRSNAPRNNSARVERRKGKLTLVGGGSRYFSGDDKARTLDLEPFLEDS</sequence>
<evidence type="ECO:0000313" key="8">
    <source>
        <dbReference type="Proteomes" id="UP001302316"/>
    </source>
</evidence>
<dbReference type="Gene3D" id="1.50.10.100">
    <property type="entry name" value="Chondroitin AC/alginate lyase"/>
    <property type="match status" value="1"/>
</dbReference>
<feature type="domain" description="Heparinase II/III-like C-terminal" evidence="5">
    <location>
        <begin position="308"/>
        <end position="533"/>
    </location>
</feature>
<dbReference type="RefSeq" id="WP_346052450.1">
    <property type="nucleotide sequence ID" value="NZ_JAYGII010000027.1"/>
</dbReference>
<accession>A0AAP6MMP7</accession>
<dbReference type="PANTHER" id="PTHR39210">
    <property type="entry name" value="HEPARIN-SULFATE LYASE"/>
    <property type="match status" value="1"/>
</dbReference>
<protein>
    <submittedName>
        <fullName evidence="7">Heparinase II/III family protein</fullName>
    </submittedName>
</protein>
<keyword evidence="2" id="KW-0732">Signal</keyword>
<evidence type="ECO:0000313" key="7">
    <source>
        <dbReference type="EMBL" id="MEA5446307.1"/>
    </source>
</evidence>
<name>A0AAP6MMP7_9GAMM</name>
<dbReference type="Proteomes" id="UP001302316">
    <property type="component" value="Unassembled WGS sequence"/>
</dbReference>
<dbReference type="Gene3D" id="2.70.98.70">
    <property type="match status" value="1"/>
</dbReference>
<dbReference type="SUPFAM" id="SSF48230">
    <property type="entry name" value="Chondroitin AC/alginate lyase"/>
    <property type="match status" value="1"/>
</dbReference>
<evidence type="ECO:0000259" key="5">
    <source>
        <dbReference type="Pfam" id="PF07940"/>
    </source>
</evidence>
<evidence type="ECO:0000256" key="4">
    <source>
        <dbReference type="ARBA" id="ARBA00023239"/>
    </source>
</evidence>
<dbReference type="InterPro" id="IPR012480">
    <property type="entry name" value="Hepar_II_III_C"/>
</dbReference>
<organism evidence="7 8">
    <name type="scientific">Natronospira elongata</name>
    <dbReference type="NCBI Taxonomy" id="3110268"/>
    <lineage>
        <taxon>Bacteria</taxon>
        <taxon>Pseudomonadati</taxon>
        <taxon>Pseudomonadota</taxon>
        <taxon>Gammaproteobacteria</taxon>
        <taxon>Natronospirales</taxon>
        <taxon>Natronospiraceae</taxon>
        <taxon>Natronospira</taxon>
    </lineage>
</organism>
<dbReference type="InterPro" id="IPR031680">
    <property type="entry name" value="Hepar_II_III_N"/>
</dbReference>
<comment type="caution">
    <text evidence="7">The sequence shown here is derived from an EMBL/GenBank/DDBJ whole genome shotgun (WGS) entry which is preliminary data.</text>
</comment>
<dbReference type="GO" id="GO:0042597">
    <property type="term" value="C:periplasmic space"/>
    <property type="evidence" value="ECO:0007669"/>
    <property type="project" value="UniProtKB-SubCell"/>
</dbReference>
<comment type="subcellular location">
    <subcellularLocation>
        <location evidence="1">Periplasm</location>
    </subcellularLocation>
</comment>
<gene>
    <name evidence="7" type="ORF">VCB98_10795</name>
</gene>
<dbReference type="InterPro" id="IPR008929">
    <property type="entry name" value="Chondroitin_lyas"/>
</dbReference>
<proteinExistence type="predicted"/>
<evidence type="ECO:0000259" key="6">
    <source>
        <dbReference type="Pfam" id="PF16889"/>
    </source>
</evidence>
<dbReference type="Pfam" id="PF16889">
    <property type="entry name" value="Hepar_II_III_N"/>
    <property type="match status" value="1"/>
</dbReference>
<evidence type="ECO:0000256" key="2">
    <source>
        <dbReference type="ARBA" id="ARBA00022729"/>
    </source>
</evidence>
<keyword evidence="4" id="KW-0456">Lyase</keyword>
<reference evidence="7 8" key="1">
    <citation type="submission" date="2023-12" db="EMBL/GenBank/DDBJ databases">
        <title>Whole-genome sequencing of halo(alkali)philic microorganisms from hypersaline lakes.</title>
        <authorList>
            <person name="Sorokin D.Y."/>
            <person name="Merkel A.Y."/>
            <person name="Messina E."/>
            <person name="Yakimov M."/>
        </authorList>
    </citation>
    <scope>NUCLEOTIDE SEQUENCE [LARGE SCALE GENOMIC DNA]</scope>
    <source>
        <strain evidence="7 8">AB-CW1</strain>
    </source>
</reference>
<dbReference type="Pfam" id="PF07940">
    <property type="entry name" value="Hepar_II_III_C"/>
    <property type="match status" value="1"/>
</dbReference>
<evidence type="ECO:0000256" key="1">
    <source>
        <dbReference type="ARBA" id="ARBA00004418"/>
    </source>
</evidence>
<dbReference type="AlphaFoldDB" id="A0AAP6MMP7"/>
<dbReference type="EMBL" id="JAYGII010000027">
    <property type="protein sequence ID" value="MEA5446307.1"/>
    <property type="molecule type" value="Genomic_DNA"/>
</dbReference>
<dbReference type="PANTHER" id="PTHR39210:SF1">
    <property type="entry name" value="HEPARIN-SULFATE LYASE"/>
    <property type="match status" value="1"/>
</dbReference>
<keyword evidence="3" id="KW-0574">Periplasm</keyword>
<evidence type="ECO:0000256" key="3">
    <source>
        <dbReference type="ARBA" id="ARBA00022764"/>
    </source>
</evidence>